<protein>
    <submittedName>
        <fullName evidence="1">Uncharacterized protein</fullName>
    </submittedName>
</protein>
<proteinExistence type="predicted"/>
<accession>A0A7V8VEB9</accession>
<comment type="caution">
    <text evidence="1">The sequence shown here is derived from an EMBL/GenBank/DDBJ whole genome shotgun (WGS) entry which is preliminary data.</text>
</comment>
<organism evidence="1 2">
    <name type="scientific">Thermogemmata fonticola</name>
    <dbReference type="NCBI Taxonomy" id="2755323"/>
    <lineage>
        <taxon>Bacteria</taxon>
        <taxon>Pseudomonadati</taxon>
        <taxon>Planctomycetota</taxon>
        <taxon>Planctomycetia</taxon>
        <taxon>Gemmatales</taxon>
        <taxon>Gemmataceae</taxon>
        <taxon>Thermogemmata</taxon>
    </lineage>
</organism>
<evidence type="ECO:0000313" key="2">
    <source>
        <dbReference type="Proteomes" id="UP000542342"/>
    </source>
</evidence>
<keyword evidence="2" id="KW-1185">Reference proteome</keyword>
<dbReference type="RefSeq" id="WP_194537873.1">
    <property type="nucleotide sequence ID" value="NZ_JACEFB010000006.1"/>
</dbReference>
<dbReference type="AlphaFoldDB" id="A0A7V8VEB9"/>
<sequence>MPPTLCRSPAGCLAGFEEGKGFGFAALLFGLGGGFPSVVLSYASGVSQTDAVAAETIVLIGRHWG</sequence>
<dbReference type="Proteomes" id="UP000542342">
    <property type="component" value="Unassembled WGS sequence"/>
</dbReference>
<gene>
    <name evidence="1" type="ORF">H0921_09675</name>
</gene>
<reference evidence="1 2" key="1">
    <citation type="submission" date="2020-07" db="EMBL/GenBank/DDBJ databases">
        <title>Thermogemmata thermophila gen. nov., sp. nov., a novel moderate thermophilic planctomycete from a Kamchatka hot spring.</title>
        <authorList>
            <person name="Elcheninov A.G."/>
            <person name="Podosokorskaya O.A."/>
            <person name="Kovaleva O.L."/>
            <person name="Novikov A."/>
            <person name="Bonch-Osmolovskaya E.A."/>
            <person name="Toshchakov S.V."/>
            <person name="Kublanov I.V."/>
        </authorList>
    </citation>
    <scope>NUCLEOTIDE SEQUENCE [LARGE SCALE GENOMIC DNA]</scope>
    <source>
        <strain evidence="1 2">2918</strain>
    </source>
</reference>
<name>A0A7V8VEB9_9BACT</name>
<evidence type="ECO:0000313" key="1">
    <source>
        <dbReference type="EMBL" id="MBA2226427.1"/>
    </source>
</evidence>
<dbReference type="EMBL" id="JACEFB010000006">
    <property type="protein sequence ID" value="MBA2226427.1"/>
    <property type="molecule type" value="Genomic_DNA"/>
</dbReference>